<evidence type="ECO:0000256" key="4">
    <source>
        <dbReference type="ARBA" id="ARBA00022989"/>
    </source>
</evidence>
<keyword evidence="2" id="KW-1003">Cell membrane</keyword>
<feature type="transmembrane region" description="Helical" evidence="6">
    <location>
        <begin position="238"/>
        <end position="261"/>
    </location>
</feature>
<dbReference type="InterPro" id="IPR050327">
    <property type="entry name" value="Proton-linked_MCT"/>
</dbReference>
<gene>
    <name evidence="7" type="ORF">SPHA_80639</name>
</gene>
<evidence type="ECO:0000256" key="3">
    <source>
        <dbReference type="ARBA" id="ARBA00022692"/>
    </source>
</evidence>
<dbReference type="GO" id="GO:0005886">
    <property type="term" value="C:plasma membrane"/>
    <property type="evidence" value="ECO:0007669"/>
    <property type="project" value="UniProtKB-SubCell"/>
</dbReference>
<feature type="transmembrane region" description="Helical" evidence="6">
    <location>
        <begin position="110"/>
        <end position="128"/>
    </location>
</feature>
<feature type="transmembrane region" description="Helical" evidence="6">
    <location>
        <begin position="149"/>
        <end position="169"/>
    </location>
</feature>
<keyword evidence="4 6" id="KW-1133">Transmembrane helix</keyword>
<feature type="transmembrane region" description="Helical" evidence="6">
    <location>
        <begin position="21"/>
        <end position="40"/>
    </location>
</feature>
<keyword evidence="3 6" id="KW-0812">Transmembrane</keyword>
<feature type="transmembrane region" description="Helical" evidence="6">
    <location>
        <begin position="46"/>
        <end position="71"/>
    </location>
</feature>
<protein>
    <submittedName>
        <fullName evidence="7">Uncharacterized protein</fullName>
    </submittedName>
</protein>
<dbReference type="Proteomes" id="UP000597762">
    <property type="component" value="Unassembled WGS sequence"/>
</dbReference>
<evidence type="ECO:0000313" key="7">
    <source>
        <dbReference type="EMBL" id="CAE1331453.1"/>
    </source>
</evidence>
<reference evidence="7" key="1">
    <citation type="submission" date="2021-01" db="EMBL/GenBank/DDBJ databases">
        <authorList>
            <person name="Li R."/>
            <person name="Bekaert M."/>
        </authorList>
    </citation>
    <scope>NUCLEOTIDE SEQUENCE</scope>
    <source>
        <strain evidence="7">Farmed</strain>
    </source>
</reference>
<feature type="transmembrane region" description="Helical" evidence="6">
    <location>
        <begin position="78"/>
        <end position="98"/>
    </location>
</feature>
<evidence type="ECO:0000256" key="2">
    <source>
        <dbReference type="ARBA" id="ARBA00022475"/>
    </source>
</evidence>
<comment type="subcellular location">
    <subcellularLocation>
        <location evidence="1">Cell membrane</location>
        <topology evidence="1">Multi-pass membrane protein</topology>
    </subcellularLocation>
</comment>
<feature type="transmembrane region" description="Helical" evidence="6">
    <location>
        <begin position="273"/>
        <end position="291"/>
    </location>
</feature>
<sequence>MLCVGPFVLLLMTFNASHRQVIICGGFVSALSTLASFFAHNVEVLYVTYGILSGTFVGISYFAGNTIVGCYFKKKRTVAVGIAQSGTGVGAFALNYLLERSIFFYGMRGTFLLISGLLLNFLVYGALCRPLKTVNTEKKMKDVMKNPGMQLLLIIYFFWTAGECVILYLPAKAVNVGLTREQGALTMSIYGAVFMLSQIVVGILADLIHIPQSYLLMSSLLGMAATSFAFTFCHSFPWFVLCTSLFAIFHGFTFPLRVVLVSSILGVRNLTKGYSPLCLMIGLTYIIDTIITGK</sequence>
<dbReference type="Pfam" id="PF07690">
    <property type="entry name" value="MFS_1"/>
    <property type="match status" value="1"/>
</dbReference>
<dbReference type="AlphaFoldDB" id="A0A812EZI4"/>
<accession>A0A812EZI4</accession>
<evidence type="ECO:0000256" key="5">
    <source>
        <dbReference type="ARBA" id="ARBA00023136"/>
    </source>
</evidence>
<comment type="caution">
    <text evidence="7">The sequence shown here is derived from an EMBL/GenBank/DDBJ whole genome shotgun (WGS) entry which is preliminary data.</text>
</comment>
<organism evidence="7 8">
    <name type="scientific">Acanthosepion pharaonis</name>
    <name type="common">Pharaoh cuttlefish</name>
    <name type="synonym">Sepia pharaonis</name>
    <dbReference type="NCBI Taxonomy" id="158019"/>
    <lineage>
        <taxon>Eukaryota</taxon>
        <taxon>Metazoa</taxon>
        <taxon>Spiralia</taxon>
        <taxon>Lophotrochozoa</taxon>
        <taxon>Mollusca</taxon>
        <taxon>Cephalopoda</taxon>
        <taxon>Coleoidea</taxon>
        <taxon>Decapodiformes</taxon>
        <taxon>Sepiida</taxon>
        <taxon>Sepiina</taxon>
        <taxon>Sepiidae</taxon>
        <taxon>Acanthosepion</taxon>
    </lineage>
</organism>
<dbReference type="SUPFAM" id="SSF103473">
    <property type="entry name" value="MFS general substrate transporter"/>
    <property type="match status" value="1"/>
</dbReference>
<evidence type="ECO:0000256" key="1">
    <source>
        <dbReference type="ARBA" id="ARBA00004651"/>
    </source>
</evidence>
<dbReference type="Gene3D" id="1.20.1250.20">
    <property type="entry name" value="MFS general substrate transporter like domains"/>
    <property type="match status" value="2"/>
</dbReference>
<keyword evidence="8" id="KW-1185">Reference proteome</keyword>
<dbReference type="InterPro" id="IPR011701">
    <property type="entry name" value="MFS"/>
</dbReference>
<name>A0A812EZI4_ACAPH</name>
<proteinExistence type="predicted"/>
<evidence type="ECO:0000313" key="8">
    <source>
        <dbReference type="Proteomes" id="UP000597762"/>
    </source>
</evidence>
<feature type="transmembrane region" description="Helical" evidence="6">
    <location>
        <begin position="189"/>
        <end position="207"/>
    </location>
</feature>
<dbReference type="InterPro" id="IPR036259">
    <property type="entry name" value="MFS_trans_sf"/>
</dbReference>
<evidence type="ECO:0000256" key="6">
    <source>
        <dbReference type="SAM" id="Phobius"/>
    </source>
</evidence>
<dbReference type="PANTHER" id="PTHR11360">
    <property type="entry name" value="MONOCARBOXYLATE TRANSPORTER"/>
    <property type="match status" value="1"/>
</dbReference>
<dbReference type="GO" id="GO:0015881">
    <property type="term" value="P:creatine transmembrane transport"/>
    <property type="evidence" value="ECO:0007669"/>
    <property type="project" value="TreeGrafter"/>
</dbReference>
<dbReference type="EMBL" id="CAHIKZ030005605">
    <property type="protein sequence ID" value="CAE1331453.1"/>
    <property type="molecule type" value="Genomic_DNA"/>
</dbReference>
<dbReference type="OrthoDB" id="2213137at2759"/>
<dbReference type="GO" id="GO:0022857">
    <property type="term" value="F:transmembrane transporter activity"/>
    <property type="evidence" value="ECO:0007669"/>
    <property type="project" value="InterPro"/>
</dbReference>
<feature type="transmembrane region" description="Helical" evidence="6">
    <location>
        <begin position="214"/>
        <end position="232"/>
    </location>
</feature>
<keyword evidence="5 6" id="KW-0472">Membrane</keyword>
<dbReference type="PANTHER" id="PTHR11360:SF318">
    <property type="entry name" value="MONOCARBOXYLATE TRANSPORTER 12"/>
    <property type="match status" value="1"/>
</dbReference>